<dbReference type="SUPFAM" id="SSF54897">
    <property type="entry name" value="Protease propeptides/inhibitors"/>
    <property type="match status" value="1"/>
</dbReference>
<evidence type="ECO:0000256" key="2">
    <source>
        <dbReference type="ARBA" id="ARBA00022670"/>
    </source>
</evidence>
<sequence length="573" mass="61316">MIHRSLTGLLAVLSVVSCTPFTAHERRQSPPPGFTNKGPAPDSEQLMLKFALTSNNLAGLEEKLVSISTPGNPDFRQWLSKEEVKSYVQPSNEAIDAFNNFVSTNGLTSAVISPNEDWMSLNLTVGAANKLFNADYQVFTAEGLDGDIIRSPSLSIPSELTDYVDLIHPGTAFFSSPAVSAAGFTPRIHQIPSRHLEGQIKRAEPLAASSSEAPCDVLMTPSCLLELYGLPSTPATQENNAILVTGYFDVKPNKTGLSTFLETFRADISPNTTYDLIQIADATNDTIEGLGGLQLEADLDVQYTIGLATDVPVQFLSAGIAPLNEAVDGLATSFLDSVMYLEGLDTPPPVVTTSYGPLEKSFDAAMARKICNSYMALGARGISMLFCFGRRTFLHLPHIFPGGVRGSHDDSSSGICESNDFLVVFPASCPYVTSVGSTSSQLPEVGTNFTGGGLTPPINDFLDTLPEDFPGQFNSSGRAYRTYQGRWLTTGGTSFSSPIFASIVALVNERLIEAGKPVLGFLNPWIYANQDAFTDITEGHNSGFECPTTSVAFNATKGWDPLTGKLLAAALKA</sequence>
<dbReference type="GO" id="GO:0046872">
    <property type="term" value="F:metal ion binding"/>
    <property type="evidence" value="ECO:0007669"/>
    <property type="project" value="UniProtKB-UniRule"/>
</dbReference>
<keyword evidence="4 8" id="KW-0378">Hydrolase</keyword>
<dbReference type="GO" id="GO:0008240">
    <property type="term" value="F:tripeptidyl-peptidase activity"/>
    <property type="evidence" value="ECO:0007669"/>
    <property type="project" value="TreeGrafter"/>
</dbReference>
<dbReference type="GO" id="GO:0004252">
    <property type="term" value="F:serine-type endopeptidase activity"/>
    <property type="evidence" value="ECO:0007669"/>
    <property type="project" value="UniProtKB-UniRule"/>
</dbReference>
<keyword evidence="5 8" id="KW-0720">Serine protease</keyword>
<dbReference type="Pfam" id="PF09286">
    <property type="entry name" value="Pro-kuma_activ"/>
    <property type="match status" value="1"/>
</dbReference>
<dbReference type="PANTHER" id="PTHR14218:SF15">
    <property type="entry name" value="TRIPEPTIDYL-PEPTIDASE 1"/>
    <property type="match status" value="1"/>
</dbReference>
<feature type="binding site" evidence="8">
    <location>
        <position position="536"/>
    </location>
    <ligand>
        <name>Ca(2+)</name>
        <dbReference type="ChEBI" id="CHEBI:29108"/>
    </ligand>
</feature>
<feature type="signal peptide" evidence="9">
    <location>
        <begin position="1"/>
        <end position="18"/>
    </location>
</feature>
<dbReference type="Gene3D" id="3.40.50.200">
    <property type="entry name" value="Peptidase S8/S53 domain"/>
    <property type="match status" value="1"/>
</dbReference>
<feature type="binding site" evidence="8">
    <location>
        <position position="560"/>
    </location>
    <ligand>
        <name>Ca(2+)</name>
        <dbReference type="ChEBI" id="CHEBI:29108"/>
    </ligand>
</feature>
<comment type="subcellular location">
    <subcellularLocation>
        <location evidence="1">Secreted</location>
        <location evidence="1">Extracellular space</location>
    </subcellularLocation>
</comment>
<evidence type="ECO:0000256" key="6">
    <source>
        <dbReference type="ARBA" id="ARBA00022837"/>
    </source>
</evidence>
<keyword evidence="12" id="KW-1185">Reference proteome</keyword>
<dbReference type="SMART" id="SM00944">
    <property type="entry name" value="Pro-kuma_activ"/>
    <property type="match status" value="1"/>
</dbReference>
<evidence type="ECO:0000256" key="9">
    <source>
        <dbReference type="SAM" id="SignalP"/>
    </source>
</evidence>
<evidence type="ECO:0000256" key="5">
    <source>
        <dbReference type="ARBA" id="ARBA00022825"/>
    </source>
</evidence>
<evidence type="ECO:0000256" key="8">
    <source>
        <dbReference type="PROSITE-ProRule" id="PRU01032"/>
    </source>
</evidence>
<evidence type="ECO:0000256" key="4">
    <source>
        <dbReference type="ARBA" id="ARBA00022801"/>
    </source>
</evidence>
<evidence type="ECO:0000313" key="12">
    <source>
        <dbReference type="Proteomes" id="UP001362999"/>
    </source>
</evidence>
<keyword evidence="7" id="KW-0865">Zymogen</keyword>
<feature type="domain" description="Peptidase S53" evidence="10">
    <location>
        <begin position="218"/>
        <end position="573"/>
    </location>
</feature>
<gene>
    <name evidence="11" type="ORF">R3P38DRAFT_3308788</name>
</gene>
<name>A0AAW0D175_9AGAR</name>
<dbReference type="InterPro" id="IPR030400">
    <property type="entry name" value="Sedolisin_dom"/>
</dbReference>
<evidence type="ECO:0000256" key="7">
    <source>
        <dbReference type="ARBA" id="ARBA00023145"/>
    </source>
</evidence>
<feature type="binding site" evidence="8">
    <location>
        <position position="558"/>
    </location>
    <ligand>
        <name>Ca(2+)</name>
        <dbReference type="ChEBI" id="CHEBI:29108"/>
    </ligand>
</feature>
<keyword evidence="3 8" id="KW-0479">Metal-binding</keyword>
<dbReference type="CDD" id="cd04056">
    <property type="entry name" value="Peptidases_S53"/>
    <property type="match status" value="1"/>
</dbReference>
<dbReference type="InterPro" id="IPR036852">
    <property type="entry name" value="Peptidase_S8/S53_dom_sf"/>
</dbReference>
<dbReference type="GO" id="GO:0005576">
    <property type="term" value="C:extracellular region"/>
    <property type="evidence" value="ECO:0007669"/>
    <property type="project" value="UniProtKB-SubCell"/>
</dbReference>
<dbReference type="CDD" id="cd11377">
    <property type="entry name" value="Pro-peptidase_S53"/>
    <property type="match status" value="1"/>
</dbReference>
<proteinExistence type="predicted"/>
<dbReference type="EMBL" id="JAWWNJ010000011">
    <property type="protein sequence ID" value="KAK7045103.1"/>
    <property type="molecule type" value="Genomic_DNA"/>
</dbReference>
<keyword evidence="9" id="KW-0732">Signal</keyword>
<feature type="active site" description="Charge relay system" evidence="8">
    <location>
        <position position="300"/>
    </location>
</feature>
<dbReference type="Proteomes" id="UP001362999">
    <property type="component" value="Unassembled WGS sequence"/>
</dbReference>
<dbReference type="SUPFAM" id="SSF52743">
    <property type="entry name" value="Subtilisin-like"/>
    <property type="match status" value="1"/>
</dbReference>
<accession>A0AAW0D175</accession>
<evidence type="ECO:0000313" key="11">
    <source>
        <dbReference type="EMBL" id="KAK7045103.1"/>
    </source>
</evidence>
<feature type="chain" id="PRO_5043384763" evidence="9">
    <location>
        <begin position="19"/>
        <end position="573"/>
    </location>
</feature>
<evidence type="ECO:0000256" key="3">
    <source>
        <dbReference type="ARBA" id="ARBA00022723"/>
    </source>
</evidence>
<dbReference type="PROSITE" id="PS51257">
    <property type="entry name" value="PROKAR_LIPOPROTEIN"/>
    <property type="match status" value="1"/>
</dbReference>
<protein>
    <submittedName>
        <fullName evidence="11">Family S53 protease-like protein</fullName>
    </submittedName>
</protein>
<feature type="binding site" evidence="8">
    <location>
        <position position="535"/>
    </location>
    <ligand>
        <name>Ca(2+)</name>
        <dbReference type="ChEBI" id="CHEBI:29108"/>
    </ligand>
</feature>
<reference evidence="11 12" key="1">
    <citation type="journal article" date="2024" name="J Genomics">
        <title>Draft genome sequencing and assembly of Favolaschia claudopus CIRM-BRFM 2984 isolated from oak limbs.</title>
        <authorList>
            <person name="Navarro D."/>
            <person name="Drula E."/>
            <person name="Chaduli D."/>
            <person name="Cazenave R."/>
            <person name="Ahrendt S."/>
            <person name="Wang J."/>
            <person name="Lipzen A."/>
            <person name="Daum C."/>
            <person name="Barry K."/>
            <person name="Grigoriev I.V."/>
            <person name="Favel A."/>
            <person name="Rosso M.N."/>
            <person name="Martin F."/>
        </authorList>
    </citation>
    <scope>NUCLEOTIDE SEQUENCE [LARGE SCALE GENOMIC DNA]</scope>
    <source>
        <strain evidence="11 12">CIRM-BRFM 2984</strain>
    </source>
</reference>
<keyword evidence="2 8" id="KW-0645">Protease</keyword>
<dbReference type="InterPro" id="IPR015366">
    <property type="entry name" value="S53_propep"/>
</dbReference>
<dbReference type="GO" id="GO:0006508">
    <property type="term" value="P:proteolysis"/>
    <property type="evidence" value="ECO:0007669"/>
    <property type="project" value="UniProtKB-KW"/>
</dbReference>
<dbReference type="AlphaFoldDB" id="A0AAW0D175"/>
<organism evidence="11 12">
    <name type="scientific">Favolaschia claudopus</name>
    <dbReference type="NCBI Taxonomy" id="2862362"/>
    <lineage>
        <taxon>Eukaryota</taxon>
        <taxon>Fungi</taxon>
        <taxon>Dikarya</taxon>
        <taxon>Basidiomycota</taxon>
        <taxon>Agaricomycotina</taxon>
        <taxon>Agaricomycetes</taxon>
        <taxon>Agaricomycetidae</taxon>
        <taxon>Agaricales</taxon>
        <taxon>Marasmiineae</taxon>
        <taxon>Mycenaceae</taxon>
        <taxon>Favolaschia</taxon>
    </lineage>
</organism>
<evidence type="ECO:0000256" key="1">
    <source>
        <dbReference type="ARBA" id="ARBA00004239"/>
    </source>
</evidence>
<evidence type="ECO:0000259" key="10">
    <source>
        <dbReference type="PROSITE" id="PS51695"/>
    </source>
</evidence>
<feature type="active site" description="Charge relay system" evidence="8">
    <location>
        <position position="296"/>
    </location>
</feature>
<comment type="caution">
    <text evidence="11">The sequence shown here is derived from an EMBL/GenBank/DDBJ whole genome shotgun (WGS) entry which is preliminary data.</text>
</comment>
<dbReference type="InterPro" id="IPR050819">
    <property type="entry name" value="Tripeptidyl-peptidase_I"/>
</dbReference>
<dbReference type="PROSITE" id="PS51695">
    <property type="entry name" value="SEDOLISIN"/>
    <property type="match status" value="1"/>
</dbReference>
<feature type="active site" description="Charge relay system" evidence="8">
    <location>
        <position position="494"/>
    </location>
</feature>
<keyword evidence="6 8" id="KW-0106">Calcium</keyword>
<comment type="cofactor">
    <cofactor evidence="8">
        <name>Ca(2+)</name>
        <dbReference type="ChEBI" id="CHEBI:29108"/>
    </cofactor>
    <text evidence="8">Binds 1 Ca(2+) ion per subunit.</text>
</comment>
<dbReference type="PANTHER" id="PTHR14218">
    <property type="entry name" value="PROTEASE S8 TRIPEPTIDYL PEPTIDASE I CLN2"/>
    <property type="match status" value="1"/>
</dbReference>